<dbReference type="GO" id="GO:0016491">
    <property type="term" value="F:oxidoreductase activity"/>
    <property type="evidence" value="ECO:0007669"/>
    <property type="project" value="UniProtKB-KW"/>
</dbReference>
<organism evidence="3 4">
    <name type="scientific">Comamonas sediminis</name>
    <dbReference type="NCBI Taxonomy" id="1783360"/>
    <lineage>
        <taxon>Bacteria</taxon>
        <taxon>Pseudomonadati</taxon>
        <taxon>Pseudomonadota</taxon>
        <taxon>Betaproteobacteria</taxon>
        <taxon>Burkholderiales</taxon>
        <taxon>Comamonadaceae</taxon>
        <taxon>Comamonas</taxon>
    </lineage>
</organism>
<accession>A0ABV4B2T3</accession>
<protein>
    <submittedName>
        <fullName evidence="3">PQQ-dependent sugar dehydrogenase</fullName>
        <ecNumber evidence="3">1.1.5.-</ecNumber>
    </submittedName>
</protein>
<dbReference type="InterPro" id="IPR012938">
    <property type="entry name" value="Glc/Sorbosone_DH"/>
</dbReference>
<feature type="domain" description="Glucose/Sorbosone dehydrogenase" evidence="2">
    <location>
        <begin position="50"/>
        <end position="379"/>
    </location>
</feature>
<dbReference type="Proteomes" id="UP001562178">
    <property type="component" value="Unassembled WGS sequence"/>
</dbReference>
<gene>
    <name evidence="3" type="ORF">AB7A72_12435</name>
</gene>
<dbReference type="InterPro" id="IPR011042">
    <property type="entry name" value="6-blade_b-propeller_TolB-like"/>
</dbReference>
<feature type="signal peptide" evidence="1">
    <location>
        <begin position="1"/>
        <end position="31"/>
    </location>
</feature>
<dbReference type="SUPFAM" id="SSF50952">
    <property type="entry name" value="Soluble quinoprotein glucose dehydrogenase"/>
    <property type="match status" value="1"/>
</dbReference>
<dbReference type="EC" id="1.1.5.-" evidence="3"/>
<evidence type="ECO:0000313" key="3">
    <source>
        <dbReference type="EMBL" id="MEY2251814.1"/>
    </source>
</evidence>
<evidence type="ECO:0000313" key="4">
    <source>
        <dbReference type="Proteomes" id="UP001562178"/>
    </source>
</evidence>
<dbReference type="InterPro" id="IPR011041">
    <property type="entry name" value="Quinoprot_gluc/sorb_DH_b-prop"/>
</dbReference>
<dbReference type="PANTHER" id="PTHR19328:SF75">
    <property type="entry name" value="ALDOSE SUGAR DEHYDROGENASE YLII"/>
    <property type="match status" value="1"/>
</dbReference>
<proteinExistence type="predicted"/>
<keyword evidence="1" id="KW-0732">Signal</keyword>
<dbReference type="EMBL" id="JBGBDC010000005">
    <property type="protein sequence ID" value="MEY2251814.1"/>
    <property type="molecule type" value="Genomic_DNA"/>
</dbReference>
<comment type="caution">
    <text evidence="3">The sequence shown here is derived from an EMBL/GenBank/DDBJ whole genome shotgun (WGS) entry which is preliminary data.</text>
</comment>
<name>A0ABV4B2T3_9BURK</name>
<dbReference type="PANTHER" id="PTHR19328">
    <property type="entry name" value="HEDGEHOG-INTERACTING PROTEIN"/>
    <property type="match status" value="1"/>
</dbReference>
<evidence type="ECO:0000259" key="2">
    <source>
        <dbReference type="Pfam" id="PF07995"/>
    </source>
</evidence>
<keyword evidence="4" id="KW-1185">Reference proteome</keyword>
<keyword evidence="3" id="KW-0560">Oxidoreductase</keyword>
<dbReference type="Pfam" id="PF07995">
    <property type="entry name" value="GSDH"/>
    <property type="match status" value="1"/>
</dbReference>
<dbReference type="RefSeq" id="WP_369460164.1">
    <property type="nucleotide sequence ID" value="NZ_JBGBDC010000005.1"/>
</dbReference>
<dbReference type="Gene3D" id="2.120.10.30">
    <property type="entry name" value="TolB, C-terminal domain"/>
    <property type="match status" value="1"/>
</dbReference>
<feature type="chain" id="PRO_5045532875" evidence="1">
    <location>
        <begin position="32"/>
        <end position="385"/>
    </location>
</feature>
<reference evidence="3 4" key="1">
    <citation type="journal article" date="2016" name="Int. J. Syst. Evol. Microbiol.">
        <title>Description of Comamonas sediminis sp. nov., isolated from lagoon sediments.</title>
        <authorList>
            <person name="Subhash Y."/>
            <person name="Bang J.J."/>
            <person name="You T.H."/>
            <person name="Lee S.S."/>
        </authorList>
    </citation>
    <scope>NUCLEOTIDE SEQUENCE [LARGE SCALE GENOMIC DNA]</scope>
    <source>
        <strain evidence="3 4">JCM 31169</strain>
    </source>
</reference>
<sequence length="385" mass="41368">MRQKQARKGFHAWALGASGLLAVCAASTAQAQTVAPALPQPTVVGSGYLNPWAIAPLPDKRFLLTERGGKLWLLDADGRKQSELQGVPKVVDAGQGGLLDVVADSQFASNRRIYFCFSEAGPQAGTNSTALATARIAADERQLDEVKVLFSQRPKAKSNAHFGCRIAETPDGNLFLSLGDRFSLRNDAQTLNNHHGKLVRIAKDGSVPKDNPYVGRQDALPEIYSYGHRNSQGLAVAADGSLWQHEHGPQGGDEINRPQPGKNYGWPVITYGEEYGGGKIGEGTQKAGMEQPLHYWVPSIAPSGMAFVTSDRYGPAWKGSLLVGGLKSRSVAQLTVKDGKVTGEKRLYESLGERIRDVRQGADGLVYLLTDGPDGKLIRLTPSGT</sequence>
<evidence type="ECO:0000256" key="1">
    <source>
        <dbReference type="SAM" id="SignalP"/>
    </source>
</evidence>